<sequence>MKILITGATGLIGRALCHVLQDHNLVALSRDAKKARSCLPANTTVISSLESVDFNTLDAIINLAGEPIAERRWTQSQKQRIYSSRVTLTRTISLKIKAATRKPEVMISGSAIGYYGRQPSNLLIDESFGDFHDEFSHQLCRDWENATHTIDPSTRVCILRTGIVLSKQGGAMAKLKPQFQFGLGGKISDGEHIMSWIHIDDMVNAIVFLLTNENCSGVYNLTAPNPVNNLAFSQTLAATLARPCWFTTPAWLLKLLFGEMADLLIFGQAVIPLRLQQAGFQFRYPTLDTALAQLYGA</sequence>
<dbReference type="Pfam" id="PF01370">
    <property type="entry name" value="Epimerase"/>
    <property type="match status" value="1"/>
</dbReference>
<dbReference type="InterPro" id="IPR010099">
    <property type="entry name" value="SDR39U1"/>
</dbReference>
<evidence type="ECO:0000313" key="4">
    <source>
        <dbReference type="EMBL" id="MFC3034637.1"/>
    </source>
</evidence>
<accession>A0ABV7CPU2</accession>
<name>A0ABV7CPU2_9GAMM</name>
<comment type="similarity">
    <text evidence="1">Belongs to the NAD(P)-dependent epimerase/dehydratase family. SDR39U1 subfamily.</text>
</comment>
<dbReference type="Proteomes" id="UP001595453">
    <property type="component" value="Unassembled WGS sequence"/>
</dbReference>
<dbReference type="InterPro" id="IPR013549">
    <property type="entry name" value="DUF1731"/>
</dbReference>
<protein>
    <submittedName>
        <fullName evidence="4">TIGR01777 family oxidoreductase</fullName>
    </submittedName>
</protein>
<reference evidence="5" key="1">
    <citation type="journal article" date="2019" name="Int. J. Syst. Evol. Microbiol.">
        <title>The Global Catalogue of Microorganisms (GCM) 10K type strain sequencing project: providing services to taxonomists for standard genome sequencing and annotation.</title>
        <authorList>
            <consortium name="The Broad Institute Genomics Platform"/>
            <consortium name="The Broad Institute Genome Sequencing Center for Infectious Disease"/>
            <person name="Wu L."/>
            <person name="Ma J."/>
        </authorList>
    </citation>
    <scope>NUCLEOTIDE SEQUENCE [LARGE SCALE GENOMIC DNA]</scope>
    <source>
        <strain evidence="5">KCTC 42730</strain>
    </source>
</reference>
<evidence type="ECO:0000259" key="3">
    <source>
        <dbReference type="Pfam" id="PF08338"/>
    </source>
</evidence>
<gene>
    <name evidence="4" type="ORF">ACFOEE_19215</name>
</gene>
<dbReference type="SUPFAM" id="SSF51735">
    <property type="entry name" value="NAD(P)-binding Rossmann-fold domains"/>
    <property type="match status" value="1"/>
</dbReference>
<dbReference type="CDD" id="cd05242">
    <property type="entry name" value="SDR_a8"/>
    <property type="match status" value="1"/>
</dbReference>
<dbReference type="InterPro" id="IPR001509">
    <property type="entry name" value="Epimerase_deHydtase"/>
</dbReference>
<dbReference type="EMBL" id="JBHRSD010000046">
    <property type="protein sequence ID" value="MFC3034637.1"/>
    <property type="molecule type" value="Genomic_DNA"/>
</dbReference>
<dbReference type="NCBIfam" id="TIGR01777">
    <property type="entry name" value="yfcH"/>
    <property type="match status" value="1"/>
</dbReference>
<dbReference type="PANTHER" id="PTHR11092">
    <property type="entry name" value="SUGAR NUCLEOTIDE EPIMERASE RELATED"/>
    <property type="match status" value="1"/>
</dbReference>
<dbReference type="RefSeq" id="WP_377128305.1">
    <property type="nucleotide sequence ID" value="NZ_JBHRSD010000046.1"/>
</dbReference>
<organism evidence="4 5">
    <name type="scientific">Pseudoalteromonas fenneropenaei</name>
    <dbReference type="NCBI Taxonomy" id="1737459"/>
    <lineage>
        <taxon>Bacteria</taxon>
        <taxon>Pseudomonadati</taxon>
        <taxon>Pseudomonadota</taxon>
        <taxon>Gammaproteobacteria</taxon>
        <taxon>Alteromonadales</taxon>
        <taxon>Pseudoalteromonadaceae</taxon>
        <taxon>Pseudoalteromonas</taxon>
    </lineage>
</organism>
<dbReference type="InterPro" id="IPR036291">
    <property type="entry name" value="NAD(P)-bd_dom_sf"/>
</dbReference>
<evidence type="ECO:0000313" key="5">
    <source>
        <dbReference type="Proteomes" id="UP001595453"/>
    </source>
</evidence>
<dbReference type="PANTHER" id="PTHR11092:SF0">
    <property type="entry name" value="EPIMERASE FAMILY PROTEIN SDR39U1"/>
    <property type="match status" value="1"/>
</dbReference>
<keyword evidence="5" id="KW-1185">Reference proteome</keyword>
<evidence type="ECO:0000256" key="1">
    <source>
        <dbReference type="ARBA" id="ARBA00009353"/>
    </source>
</evidence>
<feature type="domain" description="NAD-dependent epimerase/dehydratase" evidence="2">
    <location>
        <begin position="3"/>
        <end position="221"/>
    </location>
</feature>
<dbReference type="Pfam" id="PF08338">
    <property type="entry name" value="DUF1731"/>
    <property type="match status" value="1"/>
</dbReference>
<feature type="domain" description="DUF1731" evidence="3">
    <location>
        <begin position="248"/>
        <end position="294"/>
    </location>
</feature>
<dbReference type="Gene3D" id="3.40.50.720">
    <property type="entry name" value="NAD(P)-binding Rossmann-like Domain"/>
    <property type="match status" value="1"/>
</dbReference>
<proteinExistence type="inferred from homology"/>
<comment type="caution">
    <text evidence="4">The sequence shown here is derived from an EMBL/GenBank/DDBJ whole genome shotgun (WGS) entry which is preliminary data.</text>
</comment>
<evidence type="ECO:0000259" key="2">
    <source>
        <dbReference type="Pfam" id="PF01370"/>
    </source>
</evidence>